<reference evidence="5" key="1">
    <citation type="submission" date="2023-07" db="EMBL/GenBank/DDBJ databases">
        <authorList>
            <person name="Stuckert A."/>
        </authorList>
    </citation>
    <scope>NUCLEOTIDE SEQUENCE</scope>
</reference>
<feature type="compositionally biased region" description="Basic residues" evidence="2">
    <location>
        <begin position="1"/>
        <end position="10"/>
    </location>
</feature>
<name>A0ABN9L8Y2_9NEOB</name>
<dbReference type="InterPro" id="IPR036179">
    <property type="entry name" value="Ig-like_dom_sf"/>
</dbReference>
<proteinExistence type="predicted"/>
<dbReference type="EMBL" id="CAUEEQ010009924">
    <property type="protein sequence ID" value="CAJ0933912.1"/>
    <property type="molecule type" value="Genomic_DNA"/>
</dbReference>
<dbReference type="PROSITE" id="PS50835">
    <property type="entry name" value="IG_LIKE"/>
    <property type="match status" value="1"/>
</dbReference>
<dbReference type="Pfam" id="PF07654">
    <property type="entry name" value="C1-set"/>
    <property type="match status" value="1"/>
</dbReference>
<evidence type="ECO:0000313" key="6">
    <source>
        <dbReference type="Proteomes" id="UP001176940"/>
    </source>
</evidence>
<keyword evidence="6" id="KW-1185">Reference proteome</keyword>
<evidence type="ECO:0000313" key="5">
    <source>
        <dbReference type="EMBL" id="CAJ0933912.1"/>
    </source>
</evidence>
<feature type="region of interest" description="Disordered" evidence="2">
    <location>
        <begin position="1"/>
        <end position="23"/>
    </location>
</feature>
<protein>
    <recommendedName>
        <fullName evidence="4">Ig-like domain-containing protein</fullName>
    </recommendedName>
</protein>
<keyword evidence="3" id="KW-0812">Transmembrane</keyword>
<dbReference type="PANTHER" id="PTHR16675">
    <property type="entry name" value="MHC CLASS I-RELATED"/>
    <property type="match status" value="1"/>
</dbReference>
<dbReference type="PANTHER" id="PTHR16675:SF286">
    <property type="entry name" value="MHC CLASS I ANTIGEN"/>
    <property type="match status" value="1"/>
</dbReference>
<comment type="caution">
    <text evidence="5">The sequence shown here is derived from an EMBL/GenBank/DDBJ whole genome shotgun (WGS) entry which is preliminary data.</text>
</comment>
<keyword evidence="3" id="KW-1133">Transmembrane helix</keyword>
<dbReference type="SMART" id="SM00407">
    <property type="entry name" value="IGc1"/>
    <property type="match status" value="1"/>
</dbReference>
<feature type="transmembrane region" description="Helical" evidence="3">
    <location>
        <begin position="107"/>
        <end position="133"/>
    </location>
</feature>
<gene>
    <name evidence="5" type="ORF">RIMI_LOCUS5709874</name>
</gene>
<dbReference type="InterPro" id="IPR013783">
    <property type="entry name" value="Ig-like_fold"/>
</dbReference>
<evidence type="ECO:0000256" key="3">
    <source>
        <dbReference type="SAM" id="Phobius"/>
    </source>
</evidence>
<dbReference type="InterPro" id="IPR003006">
    <property type="entry name" value="Ig/MHC_CS"/>
</dbReference>
<accession>A0ABN9L8Y2</accession>
<evidence type="ECO:0000256" key="1">
    <source>
        <dbReference type="ARBA" id="ARBA00023180"/>
    </source>
</evidence>
<dbReference type="Gene3D" id="2.60.40.10">
    <property type="entry name" value="Immunoglobulins"/>
    <property type="match status" value="1"/>
</dbReference>
<dbReference type="InterPro" id="IPR003597">
    <property type="entry name" value="Ig_C1-set"/>
</dbReference>
<dbReference type="SUPFAM" id="SSF48726">
    <property type="entry name" value="Immunoglobulin"/>
    <property type="match status" value="1"/>
</dbReference>
<evidence type="ECO:0000259" key="4">
    <source>
        <dbReference type="PROSITE" id="PS50835"/>
    </source>
</evidence>
<evidence type="ECO:0000256" key="2">
    <source>
        <dbReference type="SAM" id="MobiDB-lite"/>
    </source>
</evidence>
<keyword evidence="1" id="KW-0325">Glycoprotein</keyword>
<dbReference type="InterPro" id="IPR007110">
    <property type="entry name" value="Ig-like_dom"/>
</dbReference>
<dbReference type="InterPro" id="IPR050208">
    <property type="entry name" value="MHC_class-I_related"/>
</dbReference>
<keyword evidence="3" id="KW-0472">Membrane</keyword>
<feature type="domain" description="Ig-like" evidence="4">
    <location>
        <begin position="13"/>
        <end position="98"/>
    </location>
</feature>
<sequence length="149" mass="16330">MLSSRQRSHHIQPQVKVSGQEKGDAMKLHCQVYGFHPRAVDVKWMKNGEDEVHSFETTNVLPNPDGTYQIRVSAEVTPKEGDSYSCYVDHSSLEEPLNIVWEPKRSVTVVVVAVVVAVLVVILLAVVIGVLIYKTSDSSSDASTAPAKA</sequence>
<dbReference type="Proteomes" id="UP001176940">
    <property type="component" value="Unassembled WGS sequence"/>
</dbReference>
<dbReference type="PROSITE" id="PS00290">
    <property type="entry name" value="IG_MHC"/>
    <property type="match status" value="1"/>
</dbReference>
<organism evidence="5 6">
    <name type="scientific">Ranitomeya imitator</name>
    <name type="common">mimic poison frog</name>
    <dbReference type="NCBI Taxonomy" id="111125"/>
    <lineage>
        <taxon>Eukaryota</taxon>
        <taxon>Metazoa</taxon>
        <taxon>Chordata</taxon>
        <taxon>Craniata</taxon>
        <taxon>Vertebrata</taxon>
        <taxon>Euteleostomi</taxon>
        <taxon>Amphibia</taxon>
        <taxon>Batrachia</taxon>
        <taxon>Anura</taxon>
        <taxon>Neobatrachia</taxon>
        <taxon>Hyloidea</taxon>
        <taxon>Dendrobatidae</taxon>
        <taxon>Dendrobatinae</taxon>
        <taxon>Ranitomeya</taxon>
    </lineage>
</organism>